<gene>
    <name evidence="2" type="ORF">BCR42DRAFT_422502</name>
</gene>
<dbReference type="InterPro" id="IPR053055">
    <property type="entry name" value="VPS17"/>
</dbReference>
<dbReference type="Pfam" id="PF09325">
    <property type="entry name" value="Vps5"/>
    <property type="match status" value="1"/>
</dbReference>
<name>A0A1X2I6M3_9FUNG</name>
<dbReference type="GO" id="GO:0005768">
    <property type="term" value="C:endosome"/>
    <property type="evidence" value="ECO:0007669"/>
    <property type="project" value="TreeGrafter"/>
</dbReference>
<evidence type="ECO:0000313" key="2">
    <source>
        <dbReference type="EMBL" id="ORZ10492.1"/>
    </source>
</evidence>
<dbReference type="PANTHER" id="PTHR47433:SF1">
    <property type="entry name" value="VACUOLAR PROTEIN SORTING-ASSOCIATED PROTEIN 17"/>
    <property type="match status" value="1"/>
</dbReference>
<feature type="domain" description="Sorting nexin/Vps5-like C-terminal" evidence="1">
    <location>
        <begin position="207"/>
        <end position="431"/>
    </location>
</feature>
<dbReference type="PANTHER" id="PTHR47433">
    <property type="entry name" value="VACUOLAR PROTEIN SORTING-ASSOCIATED PROTEIN 17"/>
    <property type="match status" value="1"/>
</dbReference>
<dbReference type="AlphaFoldDB" id="A0A1X2I6M3"/>
<accession>A0A1X2I6M3</accession>
<evidence type="ECO:0000313" key="3">
    <source>
        <dbReference type="Proteomes" id="UP000193560"/>
    </source>
</evidence>
<sequence length="434" mass="50547">MAQHDTIPSPALTLYITTVDYNRRDPVFWIQATTNMTKYKHKQRRFPRYYSELQKLDRHLISTLDDVLLPVLPFCPQPHQDKDGAVVPRQWWLNVHATLPNGYDGNYRKENGNTLRQQQQQQQEYQCVSATTSTHSLLSSSGLTTVLTIDPSSDPDREAAWDNHIQIWLNRITLHPRAISNEGLREFVESEVGFRPQLKASKRHKKISGFSTKEQDLDMDVTQSFHQLDEFGQQLGIVERSIQEQMAAQAFYSDLWLNLASGWIAYGGRERNSLLFILYKRMAKGCQQLSNLERSQELLSAETLYGEVRYQIRNVEAAKASLQHRLDALSDYLASRKHTESCLRHVDRLKSSSNIDRDRVNDVIADLELARADEQLYFQRHQRIDGNLRSDLEYRYKRSTTKDMIAAIREYARGQIHLEKQKLDIWESMQQHLV</sequence>
<organism evidence="2 3">
    <name type="scientific">Absidia repens</name>
    <dbReference type="NCBI Taxonomy" id="90262"/>
    <lineage>
        <taxon>Eukaryota</taxon>
        <taxon>Fungi</taxon>
        <taxon>Fungi incertae sedis</taxon>
        <taxon>Mucoromycota</taxon>
        <taxon>Mucoromycotina</taxon>
        <taxon>Mucoromycetes</taxon>
        <taxon>Mucorales</taxon>
        <taxon>Cunninghamellaceae</taxon>
        <taxon>Absidia</taxon>
    </lineage>
</organism>
<dbReference type="Gene3D" id="1.20.1270.60">
    <property type="entry name" value="Arfaptin homology (AH) domain/BAR domain"/>
    <property type="match status" value="1"/>
</dbReference>
<dbReference type="OrthoDB" id="9976382at2759"/>
<dbReference type="GO" id="GO:0005829">
    <property type="term" value="C:cytosol"/>
    <property type="evidence" value="ECO:0007669"/>
    <property type="project" value="GOC"/>
</dbReference>
<dbReference type="InterPro" id="IPR036871">
    <property type="entry name" value="PX_dom_sf"/>
</dbReference>
<dbReference type="Proteomes" id="UP000193560">
    <property type="component" value="Unassembled WGS sequence"/>
</dbReference>
<dbReference type="GO" id="GO:0030905">
    <property type="term" value="C:retromer, tubulation complex"/>
    <property type="evidence" value="ECO:0007669"/>
    <property type="project" value="TreeGrafter"/>
</dbReference>
<comment type="caution">
    <text evidence="2">The sequence shown here is derived from an EMBL/GenBank/DDBJ whole genome shotgun (WGS) entry which is preliminary data.</text>
</comment>
<evidence type="ECO:0000259" key="1">
    <source>
        <dbReference type="Pfam" id="PF09325"/>
    </source>
</evidence>
<dbReference type="Gene3D" id="3.30.1520.10">
    <property type="entry name" value="Phox-like domain"/>
    <property type="match status" value="1"/>
</dbReference>
<dbReference type="GO" id="GO:0006886">
    <property type="term" value="P:intracellular protein transport"/>
    <property type="evidence" value="ECO:0007669"/>
    <property type="project" value="TreeGrafter"/>
</dbReference>
<protein>
    <recommendedName>
        <fullName evidence="1">Sorting nexin/Vps5-like C-terminal domain-containing protein</fullName>
    </recommendedName>
</protein>
<dbReference type="GO" id="GO:0042147">
    <property type="term" value="P:retrograde transport, endosome to Golgi"/>
    <property type="evidence" value="ECO:0007669"/>
    <property type="project" value="TreeGrafter"/>
</dbReference>
<proteinExistence type="predicted"/>
<dbReference type="EMBL" id="MCGE01000024">
    <property type="protein sequence ID" value="ORZ10492.1"/>
    <property type="molecule type" value="Genomic_DNA"/>
</dbReference>
<dbReference type="InterPro" id="IPR027267">
    <property type="entry name" value="AH/BAR_dom_sf"/>
</dbReference>
<dbReference type="STRING" id="90262.A0A1X2I6M3"/>
<dbReference type="GO" id="GO:0032266">
    <property type="term" value="F:phosphatidylinositol-3-phosphate binding"/>
    <property type="evidence" value="ECO:0007669"/>
    <property type="project" value="TreeGrafter"/>
</dbReference>
<keyword evidence="3" id="KW-1185">Reference proteome</keyword>
<reference evidence="2 3" key="1">
    <citation type="submission" date="2016-07" db="EMBL/GenBank/DDBJ databases">
        <title>Pervasive Adenine N6-methylation of Active Genes in Fungi.</title>
        <authorList>
            <consortium name="DOE Joint Genome Institute"/>
            <person name="Mondo S.J."/>
            <person name="Dannebaum R.O."/>
            <person name="Kuo R.C."/>
            <person name="Labutti K."/>
            <person name="Haridas S."/>
            <person name="Kuo A."/>
            <person name="Salamov A."/>
            <person name="Ahrendt S.R."/>
            <person name="Lipzen A."/>
            <person name="Sullivan W."/>
            <person name="Andreopoulos W.B."/>
            <person name="Clum A."/>
            <person name="Lindquist E."/>
            <person name="Daum C."/>
            <person name="Ramamoorthy G.K."/>
            <person name="Gryganskyi A."/>
            <person name="Culley D."/>
            <person name="Magnuson J.K."/>
            <person name="James T.Y."/>
            <person name="O'Malley M.A."/>
            <person name="Stajich J.E."/>
            <person name="Spatafora J.W."/>
            <person name="Visel A."/>
            <person name="Grigoriev I.V."/>
        </authorList>
    </citation>
    <scope>NUCLEOTIDE SEQUENCE [LARGE SCALE GENOMIC DNA]</scope>
    <source>
        <strain evidence="2 3">NRRL 1336</strain>
    </source>
</reference>
<dbReference type="InterPro" id="IPR015404">
    <property type="entry name" value="Vps5_C"/>
</dbReference>